<dbReference type="PANTHER" id="PTHR15885">
    <property type="entry name" value="COILED-COIL DOMAIN-CONTAINING PROTEIN 174"/>
    <property type="match status" value="1"/>
</dbReference>
<dbReference type="OrthoDB" id="333551at2759"/>
<keyword evidence="1" id="KW-0175">Coiled coil</keyword>
<feature type="compositionally biased region" description="Basic and acidic residues" evidence="2">
    <location>
        <begin position="108"/>
        <end position="121"/>
    </location>
</feature>
<dbReference type="AlphaFoldDB" id="A0A9W9N2P0"/>
<sequence length="364" mass="41699">MASDQSSLYGKRREKSSKTQGLPSSSTLSFTSQLSSLISQNSNSSTQGRQRPSKNPKSDIFGKQNKGAQKRAAADLQEDDHHVSKQVHQRSQDIGGIDDVTLGRSKRRMEEKVRQYEDMKKGLYLAGNSSDEDETPSGSNRPEDYLSRLRRKEKEGLVDFDRKWANEERKREEALENSQEEDDDDDDDNASMISYEDELGRSRRGTRAEAAQAVRAKEEEERGHSMQERWRPNRPENLIYGEAVQSEAFNPDANIASHMANLAARRDRSATPPDQRHYDADAEVRNRGTGFYAFSRDETERQKQMDELKRAREETQRQRDRLSARAAEHQATIDDRRRQVQELRSKRLAVRFLGGFPDTKATST</sequence>
<dbReference type="EMBL" id="JAPQKR010000008">
    <property type="protein sequence ID" value="KAJ5211629.1"/>
    <property type="molecule type" value="Genomic_DNA"/>
</dbReference>
<evidence type="ECO:0000256" key="2">
    <source>
        <dbReference type="SAM" id="MobiDB-lite"/>
    </source>
</evidence>
<accession>A0A9W9N2P0</accession>
<dbReference type="RefSeq" id="XP_058309799.1">
    <property type="nucleotide sequence ID" value="XM_058450337.1"/>
</dbReference>
<feature type="compositionally biased region" description="Low complexity" evidence="2">
    <location>
        <begin position="22"/>
        <end position="45"/>
    </location>
</feature>
<organism evidence="3 4">
    <name type="scientific">Penicillium cinerascens</name>
    <dbReference type="NCBI Taxonomy" id="70096"/>
    <lineage>
        <taxon>Eukaryota</taxon>
        <taxon>Fungi</taxon>
        <taxon>Dikarya</taxon>
        <taxon>Ascomycota</taxon>
        <taxon>Pezizomycotina</taxon>
        <taxon>Eurotiomycetes</taxon>
        <taxon>Eurotiomycetidae</taxon>
        <taxon>Eurotiales</taxon>
        <taxon>Aspergillaceae</taxon>
        <taxon>Penicillium</taxon>
    </lineage>
</organism>
<name>A0A9W9N2P0_9EURO</name>
<dbReference type="PANTHER" id="PTHR15885:SF1">
    <property type="entry name" value="COILED-COIL DOMAIN-CONTAINING PROTEIN 174"/>
    <property type="match status" value="1"/>
</dbReference>
<feature type="compositionally biased region" description="Polar residues" evidence="2">
    <location>
        <begin position="46"/>
        <end position="55"/>
    </location>
</feature>
<feature type="compositionally biased region" description="Acidic residues" evidence="2">
    <location>
        <begin position="178"/>
        <end position="189"/>
    </location>
</feature>
<feature type="compositionally biased region" description="Basic and acidic residues" evidence="2">
    <location>
        <begin position="264"/>
        <end position="286"/>
    </location>
</feature>
<dbReference type="Proteomes" id="UP001150904">
    <property type="component" value="Unassembled WGS sequence"/>
</dbReference>
<feature type="region of interest" description="Disordered" evidence="2">
    <location>
        <begin position="1"/>
        <end position="234"/>
    </location>
</feature>
<keyword evidence="4" id="KW-1185">Reference proteome</keyword>
<evidence type="ECO:0000313" key="4">
    <source>
        <dbReference type="Proteomes" id="UP001150904"/>
    </source>
</evidence>
<feature type="region of interest" description="Disordered" evidence="2">
    <location>
        <begin position="264"/>
        <end position="339"/>
    </location>
</feature>
<feature type="compositionally biased region" description="Basic and acidic residues" evidence="2">
    <location>
        <begin position="215"/>
        <end position="234"/>
    </location>
</feature>
<dbReference type="InterPro" id="IPR025066">
    <property type="entry name" value="CCDC174-like"/>
</dbReference>
<gene>
    <name evidence="3" type="ORF">N7498_003275</name>
</gene>
<dbReference type="GeneID" id="83177638"/>
<evidence type="ECO:0000256" key="1">
    <source>
        <dbReference type="ARBA" id="ARBA00023054"/>
    </source>
</evidence>
<dbReference type="GO" id="GO:0005634">
    <property type="term" value="C:nucleus"/>
    <property type="evidence" value="ECO:0007669"/>
    <property type="project" value="TreeGrafter"/>
</dbReference>
<evidence type="ECO:0000313" key="3">
    <source>
        <dbReference type="EMBL" id="KAJ5211629.1"/>
    </source>
</evidence>
<proteinExistence type="predicted"/>
<dbReference type="Pfam" id="PF13300">
    <property type="entry name" value="DUF4078"/>
    <property type="match status" value="1"/>
</dbReference>
<protein>
    <submittedName>
        <fullName evidence="3">Uncharacterized protein</fullName>
    </submittedName>
</protein>
<feature type="compositionally biased region" description="Basic and acidic residues" evidence="2">
    <location>
        <begin position="295"/>
        <end position="339"/>
    </location>
</feature>
<reference evidence="3" key="2">
    <citation type="journal article" date="2023" name="IMA Fungus">
        <title>Comparative genomic study of the Penicillium genus elucidates a diverse pangenome and 15 lateral gene transfer events.</title>
        <authorList>
            <person name="Petersen C."/>
            <person name="Sorensen T."/>
            <person name="Nielsen M.R."/>
            <person name="Sondergaard T.E."/>
            <person name="Sorensen J.L."/>
            <person name="Fitzpatrick D.A."/>
            <person name="Frisvad J.C."/>
            <person name="Nielsen K.L."/>
        </authorList>
    </citation>
    <scope>NUCLEOTIDE SEQUENCE</scope>
    <source>
        <strain evidence="3">IBT 15544</strain>
    </source>
</reference>
<reference evidence="3" key="1">
    <citation type="submission" date="2022-12" db="EMBL/GenBank/DDBJ databases">
        <authorList>
            <person name="Petersen C."/>
        </authorList>
    </citation>
    <scope>NUCLEOTIDE SEQUENCE</scope>
    <source>
        <strain evidence="3">IBT 15544</strain>
    </source>
</reference>
<feature type="compositionally biased region" description="Basic and acidic residues" evidence="2">
    <location>
        <begin position="141"/>
        <end position="174"/>
    </location>
</feature>
<comment type="caution">
    <text evidence="3">The sequence shown here is derived from an EMBL/GenBank/DDBJ whole genome shotgun (WGS) entry which is preliminary data.</text>
</comment>